<dbReference type="GO" id="GO:0015031">
    <property type="term" value="P:protein transport"/>
    <property type="evidence" value="ECO:0007669"/>
    <property type="project" value="UniProtKB-KW"/>
</dbReference>
<feature type="domain" description="GPI inositol-deacylase PGAP1-like alpha/beta" evidence="3">
    <location>
        <begin position="285"/>
        <end position="332"/>
    </location>
</feature>
<protein>
    <recommendedName>
        <fullName evidence="1">GPI inositol-deacylase</fullName>
        <ecNumber evidence="1">3.1.-.-</ecNumber>
    </recommendedName>
</protein>
<feature type="compositionally biased region" description="Polar residues" evidence="2">
    <location>
        <begin position="20"/>
        <end position="34"/>
    </location>
</feature>
<reference evidence="5" key="1">
    <citation type="journal article" date="2012" name="Science">
        <title>The Paleozoic origin of enzymatic lignin decomposition reconstructed from 31 fungal genomes.</title>
        <authorList>
            <person name="Floudas D."/>
            <person name="Binder M."/>
            <person name="Riley R."/>
            <person name="Barry K."/>
            <person name="Blanchette R.A."/>
            <person name="Henrissat B."/>
            <person name="Martinez A.T."/>
            <person name="Otillar R."/>
            <person name="Spatafora J.W."/>
            <person name="Yadav J.S."/>
            <person name="Aerts A."/>
            <person name="Benoit I."/>
            <person name="Boyd A."/>
            <person name="Carlson A."/>
            <person name="Copeland A."/>
            <person name="Coutinho P.M."/>
            <person name="de Vries R.P."/>
            <person name="Ferreira P."/>
            <person name="Findley K."/>
            <person name="Foster B."/>
            <person name="Gaskell J."/>
            <person name="Glotzer D."/>
            <person name="Gorecki P."/>
            <person name="Heitman J."/>
            <person name="Hesse C."/>
            <person name="Hori C."/>
            <person name="Igarashi K."/>
            <person name="Jurgens J.A."/>
            <person name="Kallen N."/>
            <person name="Kersten P."/>
            <person name="Kohler A."/>
            <person name="Kuees U."/>
            <person name="Kumar T.K.A."/>
            <person name="Kuo A."/>
            <person name="LaButti K."/>
            <person name="Larrondo L.F."/>
            <person name="Lindquist E."/>
            <person name="Ling A."/>
            <person name="Lombard V."/>
            <person name="Lucas S."/>
            <person name="Lundell T."/>
            <person name="Martin R."/>
            <person name="McLaughlin D.J."/>
            <person name="Morgenstern I."/>
            <person name="Morin E."/>
            <person name="Murat C."/>
            <person name="Nagy L.G."/>
            <person name="Nolan M."/>
            <person name="Ohm R.A."/>
            <person name="Patyshakuliyeva A."/>
            <person name="Rokas A."/>
            <person name="Ruiz-Duenas F.J."/>
            <person name="Sabat G."/>
            <person name="Salamov A."/>
            <person name="Samejima M."/>
            <person name="Schmutz J."/>
            <person name="Slot J.C."/>
            <person name="St John F."/>
            <person name="Stenlid J."/>
            <person name="Sun H."/>
            <person name="Sun S."/>
            <person name="Syed K."/>
            <person name="Tsang A."/>
            <person name="Wiebenga A."/>
            <person name="Young D."/>
            <person name="Pisabarro A."/>
            <person name="Eastwood D.C."/>
            <person name="Martin F."/>
            <person name="Cullen D."/>
            <person name="Grigoriev I.V."/>
            <person name="Hibbett D.S."/>
        </authorList>
    </citation>
    <scope>NUCLEOTIDE SEQUENCE [LARGE SCALE GENOMIC DNA]</scope>
    <source>
        <strain evidence="5">RWD-64-598 SS2</strain>
    </source>
</reference>
<dbReference type="Gene3D" id="3.40.50.1820">
    <property type="entry name" value="alpha/beta hydrolase"/>
    <property type="match status" value="1"/>
</dbReference>
<feature type="region of interest" description="Disordered" evidence="2">
    <location>
        <begin position="1"/>
        <end position="57"/>
    </location>
</feature>
<keyword evidence="1 4" id="KW-0378">Hydrolase</keyword>
<feature type="compositionally biased region" description="Polar residues" evidence="2">
    <location>
        <begin position="130"/>
        <end position="139"/>
    </location>
</feature>
<dbReference type="InterPro" id="IPR029058">
    <property type="entry name" value="AB_hydrolase_fold"/>
</dbReference>
<feature type="compositionally biased region" description="Pro residues" evidence="2">
    <location>
        <begin position="575"/>
        <end position="584"/>
    </location>
</feature>
<dbReference type="GO" id="GO:0005789">
    <property type="term" value="C:endoplasmic reticulum membrane"/>
    <property type="evidence" value="ECO:0007669"/>
    <property type="project" value="UniProtKB-SubCell"/>
</dbReference>
<keyword evidence="1" id="KW-0256">Endoplasmic reticulum</keyword>
<dbReference type="OMA" id="GWINEAR"/>
<feature type="region of interest" description="Disordered" evidence="2">
    <location>
        <begin position="102"/>
        <end position="155"/>
    </location>
</feature>
<evidence type="ECO:0000256" key="1">
    <source>
        <dbReference type="RuleBase" id="RU365011"/>
    </source>
</evidence>
<evidence type="ECO:0000313" key="4">
    <source>
        <dbReference type="EMBL" id="EIW86887.1"/>
    </source>
</evidence>
<comment type="caution">
    <text evidence="4">The sequence shown here is derived from an EMBL/GenBank/DDBJ whole genome shotgun (WGS) entry which is preliminary data.</text>
</comment>
<evidence type="ECO:0000259" key="3">
    <source>
        <dbReference type="Pfam" id="PF07819"/>
    </source>
</evidence>
<dbReference type="KEGG" id="cput:CONPUDRAFT_161521"/>
<feature type="compositionally biased region" description="Basic and acidic residues" evidence="2">
    <location>
        <begin position="517"/>
        <end position="533"/>
    </location>
</feature>
<keyword evidence="1" id="KW-0813">Transport</keyword>
<dbReference type="GeneID" id="19204543"/>
<dbReference type="SUPFAM" id="SSF53474">
    <property type="entry name" value="alpha/beta-Hydrolases"/>
    <property type="match status" value="1"/>
</dbReference>
<comment type="subcellular location">
    <subcellularLocation>
        <location evidence="1">Endoplasmic reticulum membrane</location>
    </subcellularLocation>
</comment>
<accession>A0A5M3N6N6</accession>
<gene>
    <name evidence="4" type="ORF">CONPUDRAFT_161521</name>
</gene>
<keyword evidence="1" id="KW-0472">Membrane</keyword>
<organism evidence="4 5">
    <name type="scientific">Coniophora puteana (strain RWD-64-598)</name>
    <name type="common">Brown rot fungus</name>
    <dbReference type="NCBI Taxonomy" id="741705"/>
    <lineage>
        <taxon>Eukaryota</taxon>
        <taxon>Fungi</taxon>
        <taxon>Dikarya</taxon>
        <taxon>Basidiomycota</taxon>
        <taxon>Agaricomycotina</taxon>
        <taxon>Agaricomycetes</taxon>
        <taxon>Agaricomycetidae</taxon>
        <taxon>Boletales</taxon>
        <taxon>Coniophorineae</taxon>
        <taxon>Coniophoraceae</taxon>
        <taxon>Coniophora</taxon>
    </lineage>
</organism>
<keyword evidence="5" id="KW-1185">Reference proteome</keyword>
<dbReference type="EMBL" id="JH711573">
    <property type="protein sequence ID" value="EIW86887.1"/>
    <property type="molecule type" value="Genomic_DNA"/>
</dbReference>
<comment type="similarity">
    <text evidence="1">Belongs to the GPI inositol-deacylase family.</text>
</comment>
<sequence>MSRRTNYPIVRWAVSRPDHSNNSSNTNSPRHSQFPSLDSDHDPPPSSAPPSPNQHLLDDALTDTILPALPPQARISDNTMHSARPLSRPPNLLTNLARATLPTASLSPPPHSTSIRPATSSSSLRGYASADTSPTSRSTALPPVHVHTQPPTRSSIDTLRSVRDRPASFHSAAGPAAGTSFSWSWWNDNVAPLLADEDRAEAAQDTLSKKYRAPKNPVVFCHGLMGFDSVTIGPSIAPIEVTHWRGIKEALEENGVEVYMARVPATSSPVERAKVLEKAVSKVFPGRAVHLIGHSMGGLDCRYLTTHLTQRSFSVLSVTTIATPHRGSSFADHFLATIGMHRLPSFLALIDWLPNGIGGGDGAAFKCLTVAAMAKFNEETPDVEGVRYFSWGAVYDPGLIDTWKWSHSVILEKEGPNDGLVSVESAKWGTYLGTLQHVNHLDLVGWINAARYKWAEMRGKEIQFRPATFYLGIVDYLAWEVERQGRSDDAVPANSDADAADGDGVVGPVDGAGDPIGRSDSDTSDAVRTRMEESLEGVPHSSSPAAEPQEASREPTPESAQTVKGARPPVRTSPLSPPVQPPSS</sequence>
<dbReference type="AlphaFoldDB" id="A0A5M3N6N6"/>
<keyword evidence="1" id="KW-0653">Protein transport</keyword>
<dbReference type="EC" id="3.1.-.-" evidence="1"/>
<dbReference type="PANTHER" id="PTHR11440">
    <property type="entry name" value="LECITHIN-CHOLESTEROL ACYLTRANSFERASE-RELATED"/>
    <property type="match status" value="1"/>
</dbReference>
<comment type="function">
    <text evidence="1">Involved in inositol deacylation of GPI-anchored proteins which plays important roles in the quality control and ER-associated degradation of GPI-anchored proteins.</text>
</comment>
<evidence type="ECO:0000313" key="5">
    <source>
        <dbReference type="Proteomes" id="UP000053558"/>
    </source>
</evidence>
<proteinExistence type="inferred from homology"/>
<dbReference type="OrthoDB" id="5592486at2759"/>
<dbReference type="InterPro" id="IPR012908">
    <property type="entry name" value="PGAP1-ab_dom-like"/>
</dbReference>
<feature type="compositionally biased region" description="Low complexity" evidence="2">
    <location>
        <begin position="502"/>
        <end position="515"/>
    </location>
</feature>
<dbReference type="GO" id="GO:0016788">
    <property type="term" value="F:hydrolase activity, acting on ester bonds"/>
    <property type="evidence" value="ECO:0007669"/>
    <property type="project" value="InterPro"/>
</dbReference>
<feature type="compositionally biased region" description="Low complexity" evidence="2">
    <location>
        <begin position="112"/>
        <end position="123"/>
    </location>
</feature>
<dbReference type="Pfam" id="PF07819">
    <property type="entry name" value="PGAP1"/>
    <property type="match status" value="1"/>
</dbReference>
<feature type="region of interest" description="Disordered" evidence="2">
    <location>
        <begin position="488"/>
        <end position="584"/>
    </location>
</feature>
<name>A0A5M3N6N6_CONPW</name>
<dbReference type="RefSeq" id="XP_007763551.1">
    <property type="nucleotide sequence ID" value="XM_007765361.1"/>
</dbReference>
<evidence type="ECO:0000256" key="2">
    <source>
        <dbReference type="SAM" id="MobiDB-lite"/>
    </source>
</evidence>
<dbReference type="Proteomes" id="UP000053558">
    <property type="component" value="Unassembled WGS sequence"/>
</dbReference>